<evidence type="ECO:0000259" key="2">
    <source>
        <dbReference type="Pfam" id="PF14726"/>
    </source>
</evidence>
<dbReference type="EMBL" id="JBHFFA010000003">
    <property type="protein sequence ID" value="KAL2635460.1"/>
    <property type="molecule type" value="Genomic_DNA"/>
</dbReference>
<feature type="domain" description="Rotatin N-terminal" evidence="2">
    <location>
        <begin position="57"/>
        <end position="153"/>
    </location>
</feature>
<sequence>METLKPRSSVSDERIHFHHSHTAESEPNAHASGGQGPEHLHYSLPIVANELVHQDPDIRVRSLRKLQNIVASGTYPYRDPQIDALLRNLLEWFNLPTPSAADQVLALSVLTRLAQDELARNVLVDLGAAEFMSYLKRDVSPAIVPFISSLLDMLHGRVDDMTSSTPKATYVSGREPDMWSFSNTQQVARAKAVGEQPLKSRREFQLLVDLDSEREKAKEKRCSSQVQEECIRNRDTTSCSPLENYDCLSPHPSLAYQSVSSRDGLGHPAVYNGVSHGEQPPTKDSSSDVSDADVLKSTMPCISLEENDNKYLFNISATLQKVDCPQVLFTAFKELREAVVFDFHAEALLQNFSVVQNTFEVLSKVKDNSVEQVVFGFLRELVRQIKVYSQLMQLMFNGSYDMFLFVAVDLTLLPLLVNIQHRDVSLNILYELLPLLKPSQDKHLPDEVQVHFTQYFQVLCEVLQTLGGNSGDLDAICVEQTRKRNFDSRARHCLPLLSVLTFSTELLFLLQPSHVAGLLPSYLVNALTISTGDLIFAECTFGTHKQILPYLQFLAPEFYKTYVCALEASGNLAMMRKRLASSEEAILHCKGRSVSSDFDLESLLTCMIDAASYCSYLSDTYLVSGQIRVVSDALRIEMMKAWKERTSSVVRNRHRDGYTDLPLAGSSLNSVLEKGRILILLLLSNSSMSIRKSAYDTALEISDRDRWLASEKKHTGHKDDLHPEAECIVEQEIICVDDFGCLLHRRGGRARHLCLFQRFILYSPCILGEIITAGLHVEATSSGRAFIQSH</sequence>
<organism evidence="3 4">
    <name type="scientific">Riccia fluitans</name>
    <dbReference type="NCBI Taxonomy" id="41844"/>
    <lineage>
        <taxon>Eukaryota</taxon>
        <taxon>Viridiplantae</taxon>
        <taxon>Streptophyta</taxon>
        <taxon>Embryophyta</taxon>
        <taxon>Marchantiophyta</taxon>
        <taxon>Marchantiopsida</taxon>
        <taxon>Marchantiidae</taxon>
        <taxon>Marchantiales</taxon>
        <taxon>Ricciaceae</taxon>
        <taxon>Riccia</taxon>
    </lineage>
</organism>
<reference evidence="3 4" key="1">
    <citation type="submission" date="2024-09" db="EMBL/GenBank/DDBJ databases">
        <title>Chromosome-scale assembly of Riccia fluitans.</title>
        <authorList>
            <person name="Paukszto L."/>
            <person name="Sawicki J."/>
            <person name="Karawczyk K."/>
            <person name="Piernik-Szablinska J."/>
            <person name="Szczecinska M."/>
            <person name="Mazdziarz M."/>
        </authorList>
    </citation>
    <scope>NUCLEOTIDE SEQUENCE [LARGE SCALE GENOMIC DNA]</scope>
    <source>
        <strain evidence="3">Rf_01</strain>
        <tissue evidence="3">Aerial parts of the thallus</tissue>
    </source>
</reference>
<accession>A0ABD1YXQ5</accession>
<proteinExistence type="predicted"/>
<evidence type="ECO:0000256" key="1">
    <source>
        <dbReference type="SAM" id="MobiDB-lite"/>
    </source>
</evidence>
<dbReference type="InterPro" id="IPR029249">
    <property type="entry name" value="Rotatin_N"/>
</dbReference>
<dbReference type="Proteomes" id="UP001605036">
    <property type="component" value="Unassembled WGS sequence"/>
</dbReference>
<dbReference type="PANTHER" id="PTHR31691:SF1">
    <property type="entry name" value="ROTATIN"/>
    <property type="match status" value="1"/>
</dbReference>
<dbReference type="InterPro" id="IPR016024">
    <property type="entry name" value="ARM-type_fold"/>
</dbReference>
<keyword evidence="4" id="KW-1185">Reference proteome</keyword>
<dbReference type="Pfam" id="PF14726">
    <property type="entry name" value="RTTN_N"/>
    <property type="match status" value="1"/>
</dbReference>
<evidence type="ECO:0000313" key="3">
    <source>
        <dbReference type="EMBL" id="KAL2635460.1"/>
    </source>
</evidence>
<gene>
    <name evidence="3" type="ORF">R1flu_006939</name>
</gene>
<dbReference type="AlphaFoldDB" id="A0ABD1YXQ5"/>
<dbReference type="InterPro" id="IPR030791">
    <property type="entry name" value="Rotatin"/>
</dbReference>
<dbReference type="SUPFAM" id="SSF48371">
    <property type="entry name" value="ARM repeat"/>
    <property type="match status" value="1"/>
</dbReference>
<evidence type="ECO:0000313" key="4">
    <source>
        <dbReference type="Proteomes" id="UP001605036"/>
    </source>
</evidence>
<dbReference type="PANTHER" id="PTHR31691">
    <property type="entry name" value="ROTATIN"/>
    <property type="match status" value="1"/>
</dbReference>
<protein>
    <recommendedName>
        <fullName evidence="2">Rotatin N-terminal domain-containing protein</fullName>
    </recommendedName>
</protein>
<name>A0ABD1YXQ5_9MARC</name>
<feature type="region of interest" description="Disordered" evidence="1">
    <location>
        <begin position="267"/>
        <end position="291"/>
    </location>
</feature>
<comment type="caution">
    <text evidence="3">The sequence shown here is derived from an EMBL/GenBank/DDBJ whole genome shotgun (WGS) entry which is preliminary data.</text>
</comment>